<dbReference type="EMBL" id="NQJD01000001">
    <property type="protein sequence ID" value="TAA76232.1"/>
    <property type="molecule type" value="Genomic_DNA"/>
</dbReference>
<organism evidence="1 2">
    <name type="scientific">Candidatus Electronema aureum</name>
    <dbReference type="NCBI Taxonomy" id="2005002"/>
    <lineage>
        <taxon>Bacteria</taxon>
        <taxon>Pseudomonadati</taxon>
        <taxon>Thermodesulfobacteriota</taxon>
        <taxon>Desulfobulbia</taxon>
        <taxon>Desulfobulbales</taxon>
        <taxon>Desulfobulbaceae</taxon>
        <taxon>Candidatus Electronema</taxon>
    </lineage>
</organism>
<dbReference type="AlphaFoldDB" id="A0A521G5D1"/>
<evidence type="ECO:0000313" key="1">
    <source>
        <dbReference type="EMBL" id="TAA76232.1"/>
    </source>
</evidence>
<reference evidence="1" key="1">
    <citation type="submission" date="2017-07" db="EMBL/GenBank/DDBJ databases">
        <title>The cable genome - Insights into the physiology and evolution of filamentous bacteria capable of sulfide oxidation via long distance electron transfer.</title>
        <authorList>
            <person name="Thorup C."/>
            <person name="Bjerg J.T."/>
            <person name="Schreiber L."/>
            <person name="Nielsen L.P."/>
            <person name="Kjeldsen K.U."/>
            <person name="Boesen T."/>
            <person name="Boggild A."/>
            <person name="Meysman F."/>
            <person name="Geelhoed J."/>
            <person name="Schramm A."/>
        </authorList>
    </citation>
    <scope>NUCLEOTIDE SEQUENCE [LARGE SCALE GENOMIC DNA]</scope>
    <source>
        <strain evidence="1">GS</strain>
    </source>
</reference>
<dbReference type="Proteomes" id="UP000316238">
    <property type="component" value="Unassembled WGS sequence"/>
</dbReference>
<name>A0A521G5D1_9BACT</name>
<protein>
    <submittedName>
        <fullName evidence="1">Uncharacterized protein</fullName>
    </submittedName>
</protein>
<keyword evidence="2" id="KW-1185">Reference proteome</keyword>
<accession>A0A521G5D1</accession>
<gene>
    <name evidence="1" type="ORF">CDV28_101133</name>
</gene>
<sequence length="57" mass="6505">MIIMTKGKLGEGMTYIFSITRRLSMLRPARRLTPFQAQAVLNEVLAEKQKPNSEPNK</sequence>
<comment type="caution">
    <text evidence="1">The sequence shown here is derived from an EMBL/GenBank/DDBJ whole genome shotgun (WGS) entry which is preliminary data.</text>
</comment>
<evidence type="ECO:0000313" key="2">
    <source>
        <dbReference type="Proteomes" id="UP000316238"/>
    </source>
</evidence>
<proteinExistence type="predicted"/>